<feature type="region of interest" description="Disordered" evidence="1">
    <location>
        <begin position="1"/>
        <end position="183"/>
    </location>
</feature>
<reference evidence="2 3" key="1">
    <citation type="submission" date="2019-09" db="EMBL/GenBank/DDBJ databases">
        <title>Draft genome of the ectomycorrhizal ascomycete Sphaerosporella brunnea.</title>
        <authorList>
            <consortium name="DOE Joint Genome Institute"/>
            <person name="Benucci G.M."/>
            <person name="Marozzi G."/>
            <person name="Antonielli L."/>
            <person name="Sanchez S."/>
            <person name="Marco P."/>
            <person name="Wang X."/>
            <person name="Falini L.B."/>
            <person name="Barry K."/>
            <person name="Haridas S."/>
            <person name="Lipzen A."/>
            <person name="Labutti K."/>
            <person name="Grigoriev I.V."/>
            <person name="Murat C."/>
            <person name="Martin F."/>
            <person name="Albertini E."/>
            <person name="Donnini D."/>
            <person name="Bonito G."/>
        </authorList>
    </citation>
    <scope>NUCLEOTIDE SEQUENCE [LARGE SCALE GENOMIC DNA]</scope>
    <source>
        <strain evidence="2 3">Sb_GMNB300</strain>
    </source>
</reference>
<dbReference type="OrthoDB" id="5373591at2759"/>
<accession>A0A5J5ES96</accession>
<dbReference type="Proteomes" id="UP000326924">
    <property type="component" value="Unassembled WGS sequence"/>
</dbReference>
<feature type="compositionally biased region" description="Low complexity" evidence="1">
    <location>
        <begin position="170"/>
        <end position="183"/>
    </location>
</feature>
<evidence type="ECO:0000313" key="2">
    <source>
        <dbReference type="EMBL" id="KAA8900457.1"/>
    </source>
</evidence>
<dbReference type="EMBL" id="VXIS01000154">
    <property type="protein sequence ID" value="KAA8900457.1"/>
    <property type="molecule type" value="Genomic_DNA"/>
</dbReference>
<gene>
    <name evidence="2" type="ORF">FN846DRAFT_145086</name>
</gene>
<dbReference type="InParanoid" id="A0A5J5ES96"/>
<feature type="region of interest" description="Disordered" evidence="1">
    <location>
        <begin position="265"/>
        <end position="298"/>
    </location>
</feature>
<sequence length="298" mass="30919">MCEPPSLAEQSVRSLPPEEKQPADNCDSDTNSNVAAASASGAQIPSLEPGTATNELREPVADAAPEHETPEIAPPTSAIADCCSSPIQNDASPTHPGRDACAAEPQNEIERRQRDSGLASIDIELSQQSEISATQPVPNECQRQKPDPNAAESQEEATEFAGPDNMPATVAGSASSPAVKSVPSPVAIAADARSITARSIGGRSLFAPSTISPEDEVLSLRVRSLYDSGVGGMGSDVSSQFSSDIARRRISSIIEESAHLGVSQVRGTRSSFPGASRDVARRSRMGGSVEGGISEVDC</sequence>
<proteinExistence type="predicted"/>
<evidence type="ECO:0000256" key="1">
    <source>
        <dbReference type="SAM" id="MobiDB-lite"/>
    </source>
</evidence>
<evidence type="ECO:0000313" key="3">
    <source>
        <dbReference type="Proteomes" id="UP000326924"/>
    </source>
</evidence>
<dbReference type="AlphaFoldDB" id="A0A5J5ES96"/>
<organism evidence="2 3">
    <name type="scientific">Sphaerosporella brunnea</name>
    <dbReference type="NCBI Taxonomy" id="1250544"/>
    <lineage>
        <taxon>Eukaryota</taxon>
        <taxon>Fungi</taxon>
        <taxon>Dikarya</taxon>
        <taxon>Ascomycota</taxon>
        <taxon>Pezizomycotina</taxon>
        <taxon>Pezizomycetes</taxon>
        <taxon>Pezizales</taxon>
        <taxon>Pyronemataceae</taxon>
        <taxon>Sphaerosporella</taxon>
    </lineage>
</organism>
<name>A0A5J5ES96_9PEZI</name>
<feature type="compositionally biased region" description="Polar residues" evidence="1">
    <location>
        <begin position="125"/>
        <end position="137"/>
    </location>
</feature>
<keyword evidence="3" id="KW-1185">Reference proteome</keyword>
<feature type="compositionally biased region" description="Basic and acidic residues" evidence="1">
    <location>
        <begin position="55"/>
        <end position="70"/>
    </location>
</feature>
<comment type="caution">
    <text evidence="2">The sequence shown here is derived from an EMBL/GenBank/DDBJ whole genome shotgun (WGS) entry which is preliminary data.</text>
</comment>
<protein>
    <submittedName>
        <fullName evidence="2">Uncharacterized protein</fullName>
    </submittedName>
</protein>